<comment type="catalytic activity">
    <reaction evidence="13">
        <text>L-seryl-[protein] + ATP = O-phospho-L-seryl-[protein] + ADP + H(+)</text>
        <dbReference type="Rhea" id="RHEA:17989"/>
        <dbReference type="Rhea" id="RHEA-COMP:9863"/>
        <dbReference type="Rhea" id="RHEA-COMP:11604"/>
        <dbReference type="ChEBI" id="CHEBI:15378"/>
        <dbReference type="ChEBI" id="CHEBI:29999"/>
        <dbReference type="ChEBI" id="CHEBI:30616"/>
        <dbReference type="ChEBI" id="CHEBI:83421"/>
        <dbReference type="ChEBI" id="CHEBI:456216"/>
        <dbReference type="EC" id="2.7.11.1"/>
    </reaction>
</comment>
<keyword evidence="3 15" id="KW-0723">Serine/threonine-protein kinase</keyword>
<comment type="caution">
    <text evidence="17">The sequence shown here is derived from an EMBL/GenBank/DDBJ whole genome shotgun (WGS) entry which is preliminary data.</text>
</comment>
<dbReference type="PROSITE" id="PS00107">
    <property type="entry name" value="PROTEIN_KINASE_ATP"/>
    <property type="match status" value="1"/>
</dbReference>
<dbReference type="InterPro" id="IPR000719">
    <property type="entry name" value="Prot_kinase_dom"/>
</dbReference>
<gene>
    <name evidence="17" type="ORF">BSTOLATCC_MIC54085</name>
</gene>
<keyword evidence="10 14" id="KW-0067">ATP-binding</keyword>
<comment type="cofactor">
    <cofactor evidence="1">
        <name>Mg(2+)</name>
        <dbReference type="ChEBI" id="CHEBI:18420"/>
    </cofactor>
</comment>
<dbReference type="EC" id="2.7.11.1" evidence="2"/>
<dbReference type="AlphaFoldDB" id="A0AAU9K4B3"/>
<evidence type="ECO:0000256" key="8">
    <source>
        <dbReference type="ARBA" id="ARBA00022777"/>
    </source>
</evidence>
<evidence type="ECO:0000256" key="12">
    <source>
        <dbReference type="ARBA" id="ARBA00047899"/>
    </source>
</evidence>
<dbReference type="FunFam" id="3.30.200.20:FF:000315">
    <property type="entry name" value="Calcium-dependent protein kinase 3"/>
    <property type="match status" value="1"/>
</dbReference>
<proteinExistence type="inferred from homology"/>
<keyword evidence="9" id="KW-0106">Calcium</keyword>
<keyword evidence="7 14" id="KW-0547">Nucleotide-binding</keyword>
<evidence type="ECO:0000313" key="18">
    <source>
        <dbReference type="Proteomes" id="UP001162131"/>
    </source>
</evidence>
<dbReference type="Proteomes" id="UP001162131">
    <property type="component" value="Unassembled WGS sequence"/>
</dbReference>
<dbReference type="GO" id="GO:0005524">
    <property type="term" value="F:ATP binding"/>
    <property type="evidence" value="ECO:0007669"/>
    <property type="project" value="UniProtKB-UniRule"/>
</dbReference>
<evidence type="ECO:0000256" key="6">
    <source>
        <dbReference type="ARBA" id="ARBA00022737"/>
    </source>
</evidence>
<comment type="catalytic activity">
    <reaction evidence="12">
        <text>L-threonyl-[protein] + ATP = O-phospho-L-threonyl-[protein] + ADP + H(+)</text>
        <dbReference type="Rhea" id="RHEA:46608"/>
        <dbReference type="Rhea" id="RHEA-COMP:11060"/>
        <dbReference type="Rhea" id="RHEA-COMP:11605"/>
        <dbReference type="ChEBI" id="CHEBI:15378"/>
        <dbReference type="ChEBI" id="CHEBI:30013"/>
        <dbReference type="ChEBI" id="CHEBI:30616"/>
        <dbReference type="ChEBI" id="CHEBI:61977"/>
        <dbReference type="ChEBI" id="CHEBI:456216"/>
        <dbReference type="EC" id="2.7.11.1"/>
    </reaction>
</comment>
<dbReference type="InterPro" id="IPR017441">
    <property type="entry name" value="Protein_kinase_ATP_BS"/>
</dbReference>
<feature type="domain" description="Protein kinase" evidence="16">
    <location>
        <begin position="16"/>
        <end position="272"/>
    </location>
</feature>
<accession>A0AAU9K4B3</accession>
<organism evidence="17 18">
    <name type="scientific">Blepharisma stoltei</name>
    <dbReference type="NCBI Taxonomy" id="1481888"/>
    <lineage>
        <taxon>Eukaryota</taxon>
        <taxon>Sar</taxon>
        <taxon>Alveolata</taxon>
        <taxon>Ciliophora</taxon>
        <taxon>Postciliodesmatophora</taxon>
        <taxon>Heterotrichea</taxon>
        <taxon>Heterotrichida</taxon>
        <taxon>Blepharismidae</taxon>
        <taxon>Blepharisma</taxon>
    </lineage>
</organism>
<evidence type="ECO:0000256" key="13">
    <source>
        <dbReference type="ARBA" id="ARBA00048679"/>
    </source>
</evidence>
<keyword evidence="18" id="KW-1185">Reference proteome</keyword>
<evidence type="ECO:0000256" key="9">
    <source>
        <dbReference type="ARBA" id="ARBA00022837"/>
    </source>
</evidence>
<comment type="similarity">
    <text evidence="11">Belongs to the protein kinase superfamily. Ser/Thr protein kinase family. CDPK subfamily.</text>
</comment>
<evidence type="ECO:0000256" key="11">
    <source>
        <dbReference type="ARBA" id="ARBA00024334"/>
    </source>
</evidence>
<evidence type="ECO:0000313" key="17">
    <source>
        <dbReference type="EMBL" id="CAG9332031.1"/>
    </source>
</evidence>
<dbReference type="Gene3D" id="1.10.510.10">
    <property type="entry name" value="Transferase(Phosphotransferase) domain 1"/>
    <property type="match status" value="1"/>
</dbReference>
<evidence type="ECO:0000256" key="10">
    <source>
        <dbReference type="ARBA" id="ARBA00022840"/>
    </source>
</evidence>
<evidence type="ECO:0000256" key="3">
    <source>
        <dbReference type="ARBA" id="ARBA00022527"/>
    </source>
</evidence>
<evidence type="ECO:0000256" key="5">
    <source>
        <dbReference type="ARBA" id="ARBA00022723"/>
    </source>
</evidence>
<dbReference type="SUPFAM" id="SSF56112">
    <property type="entry name" value="Protein kinase-like (PK-like)"/>
    <property type="match status" value="1"/>
</dbReference>
<dbReference type="PANTHER" id="PTHR24347">
    <property type="entry name" value="SERINE/THREONINE-PROTEIN KINASE"/>
    <property type="match status" value="1"/>
</dbReference>
<dbReference type="PROSITE" id="PS50011">
    <property type="entry name" value="PROTEIN_KINASE_DOM"/>
    <property type="match status" value="1"/>
</dbReference>
<evidence type="ECO:0000259" key="16">
    <source>
        <dbReference type="PROSITE" id="PS50011"/>
    </source>
</evidence>
<name>A0AAU9K4B3_9CILI</name>
<feature type="binding site" evidence="14">
    <location>
        <position position="45"/>
    </location>
    <ligand>
        <name>ATP</name>
        <dbReference type="ChEBI" id="CHEBI:30616"/>
    </ligand>
</feature>
<keyword evidence="8" id="KW-0418">Kinase</keyword>
<keyword evidence="4" id="KW-0808">Transferase</keyword>
<dbReference type="EMBL" id="CAJZBQ010000053">
    <property type="protein sequence ID" value="CAG9332031.1"/>
    <property type="molecule type" value="Genomic_DNA"/>
</dbReference>
<evidence type="ECO:0000256" key="4">
    <source>
        <dbReference type="ARBA" id="ARBA00022679"/>
    </source>
</evidence>
<protein>
    <recommendedName>
        <fullName evidence="2">non-specific serine/threonine protein kinase</fullName>
        <ecNumber evidence="2">2.7.11.1</ecNumber>
    </recommendedName>
</protein>
<evidence type="ECO:0000256" key="14">
    <source>
        <dbReference type="PROSITE-ProRule" id="PRU10141"/>
    </source>
</evidence>
<keyword evidence="6" id="KW-0677">Repeat</keyword>
<evidence type="ECO:0000256" key="15">
    <source>
        <dbReference type="RuleBase" id="RU000304"/>
    </source>
</evidence>
<dbReference type="CDD" id="cd05117">
    <property type="entry name" value="STKc_CAMK"/>
    <property type="match status" value="1"/>
</dbReference>
<evidence type="ECO:0000256" key="2">
    <source>
        <dbReference type="ARBA" id="ARBA00012513"/>
    </source>
</evidence>
<evidence type="ECO:0000256" key="7">
    <source>
        <dbReference type="ARBA" id="ARBA00022741"/>
    </source>
</evidence>
<dbReference type="InterPro" id="IPR008271">
    <property type="entry name" value="Ser/Thr_kinase_AS"/>
</dbReference>
<reference evidence="17" key="1">
    <citation type="submission" date="2021-09" db="EMBL/GenBank/DDBJ databases">
        <authorList>
            <consortium name="AG Swart"/>
            <person name="Singh M."/>
            <person name="Singh A."/>
            <person name="Seah K."/>
            <person name="Emmerich C."/>
        </authorList>
    </citation>
    <scope>NUCLEOTIDE SEQUENCE</scope>
    <source>
        <strain evidence="17">ATCC30299</strain>
    </source>
</reference>
<dbReference type="SMART" id="SM00220">
    <property type="entry name" value="S_TKc"/>
    <property type="match status" value="1"/>
</dbReference>
<dbReference type="GO" id="GO:0004674">
    <property type="term" value="F:protein serine/threonine kinase activity"/>
    <property type="evidence" value="ECO:0007669"/>
    <property type="project" value="UniProtKB-KW"/>
</dbReference>
<dbReference type="FunFam" id="1.10.510.10:FF:000026">
    <property type="entry name" value="Calcium/calmodulin-dependent protein kinase type 1"/>
    <property type="match status" value="1"/>
</dbReference>
<evidence type="ECO:0000256" key="1">
    <source>
        <dbReference type="ARBA" id="ARBA00001946"/>
    </source>
</evidence>
<keyword evidence="5" id="KW-0479">Metal-binding</keyword>
<dbReference type="PROSITE" id="PS00108">
    <property type="entry name" value="PROTEIN_KINASE_ST"/>
    <property type="match status" value="1"/>
</dbReference>
<dbReference type="GO" id="GO:0046872">
    <property type="term" value="F:metal ion binding"/>
    <property type="evidence" value="ECO:0007669"/>
    <property type="project" value="UniProtKB-KW"/>
</dbReference>
<dbReference type="InterPro" id="IPR011009">
    <property type="entry name" value="Kinase-like_dom_sf"/>
</dbReference>
<dbReference type="Pfam" id="PF00069">
    <property type="entry name" value="Pkinase"/>
    <property type="match status" value="1"/>
</dbReference>
<sequence>MYRRVENRDDAMKNFYTIIEQLGEGTFGKVWRAVNKSTGEEFAIKSIDKSKLGQDEITNLQLEIDIISQVDHPNIVRTYEVFDEPRYLNFVMEIMSGGELFEKIVEKDHYSEKEAADTIRPVVEAIKYCHDMGIVHRDLKPENLLLSSADEGGILKITDFGLARFYDDDLMTTACGTPGYVAPEIIEARGYGLEVDYWSVGVILYIMLCGFPPFFEDNNEKLFDMIKRGQYEFTSPYWDDISSMAKDLISNLLQVNPRQRFNAEEVLRHPWMTGENTPRTNMPEVSMKIREFNTRRRFRKVGNAAVASVKLIHIAHEKHREEYANY</sequence>